<protein>
    <submittedName>
        <fullName evidence="2">ACT domain-containing protein</fullName>
    </submittedName>
</protein>
<gene>
    <name evidence="2" type="ORF">OL599_04060</name>
</gene>
<evidence type="ECO:0000259" key="1">
    <source>
        <dbReference type="PROSITE" id="PS51671"/>
    </source>
</evidence>
<organism evidence="2 3">
    <name type="scientific">Limobrevibacterium gyesilva</name>
    <dbReference type="NCBI Taxonomy" id="2991712"/>
    <lineage>
        <taxon>Bacteria</taxon>
        <taxon>Pseudomonadati</taxon>
        <taxon>Pseudomonadota</taxon>
        <taxon>Alphaproteobacteria</taxon>
        <taxon>Acetobacterales</taxon>
        <taxon>Acetobacteraceae</taxon>
        <taxon>Limobrevibacterium</taxon>
    </lineage>
</organism>
<dbReference type="SUPFAM" id="SSF55021">
    <property type="entry name" value="ACT-like"/>
    <property type="match status" value="2"/>
</dbReference>
<dbReference type="PIRSF" id="PIRSF028103">
    <property type="entry name" value="GcvR"/>
    <property type="match status" value="1"/>
</dbReference>
<dbReference type="PANTHER" id="PTHR34875">
    <property type="entry name" value="UPF0237 PROTEIN MJ1558"/>
    <property type="match status" value="1"/>
</dbReference>
<dbReference type="InterPro" id="IPR002912">
    <property type="entry name" value="ACT_dom"/>
</dbReference>
<reference evidence="2" key="1">
    <citation type="submission" date="2022-09" db="EMBL/GenBank/DDBJ databases">
        <title>Rhodovastum sp. nov. RN2-1 isolated from soil in Seongnam, South Korea.</title>
        <authorList>
            <person name="Le N.T."/>
        </authorList>
    </citation>
    <scope>NUCLEOTIDE SEQUENCE</scope>
    <source>
        <strain evidence="2">RN2-1</strain>
    </source>
</reference>
<name>A0AA41YQN2_9PROT</name>
<sequence>MTTSLVLTVVGPDKPGLVNLLSETAISFGANWLESRMANLAGQFAGIVHLDVSEAQAGALIAALQALEAKGLHIAVATSRRDQAAAPWRLFSLELVAQDRPGIVREVSRVIAAHGVSIEQLDTDVFSAPHSGESMFRARAHLRAPAEMERELLRDALEDLANELMVDISLDDVVAGKSS</sequence>
<dbReference type="InterPro" id="IPR050990">
    <property type="entry name" value="UPF0237/GcvR_regulator"/>
</dbReference>
<dbReference type="InterPro" id="IPR045865">
    <property type="entry name" value="ACT-like_dom_sf"/>
</dbReference>
<dbReference type="CDD" id="cd04869">
    <property type="entry name" value="ACT_GcvR_2"/>
    <property type="match status" value="1"/>
</dbReference>
<evidence type="ECO:0000313" key="2">
    <source>
        <dbReference type="EMBL" id="MCW3473742.1"/>
    </source>
</evidence>
<keyword evidence="3" id="KW-1185">Reference proteome</keyword>
<evidence type="ECO:0000313" key="3">
    <source>
        <dbReference type="Proteomes" id="UP001165679"/>
    </source>
</evidence>
<dbReference type="EMBL" id="JAPDNT010000002">
    <property type="protein sequence ID" value="MCW3473742.1"/>
    <property type="molecule type" value="Genomic_DNA"/>
</dbReference>
<dbReference type="Pfam" id="PF13740">
    <property type="entry name" value="ACT_6"/>
    <property type="match status" value="1"/>
</dbReference>
<dbReference type="InterPro" id="IPR016867">
    <property type="entry name" value="GcvR"/>
</dbReference>
<proteinExistence type="predicted"/>
<accession>A0AA41YQN2</accession>
<feature type="domain" description="ACT" evidence="1">
    <location>
        <begin position="92"/>
        <end position="171"/>
    </location>
</feature>
<dbReference type="AlphaFoldDB" id="A0AA41YQN2"/>
<comment type="caution">
    <text evidence="2">The sequence shown here is derived from an EMBL/GenBank/DDBJ whole genome shotgun (WGS) entry which is preliminary data.</text>
</comment>
<dbReference type="PANTHER" id="PTHR34875:SF6">
    <property type="entry name" value="UPF0237 PROTEIN MJ1558"/>
    <property type="match status" value="1"/>
</dbReference>
<dbReference type="Gene3D" id="3.30.70.260">
    <property type="match status" value="2"/>
</dbReference>
<dbReference type="GO" id="GO:0006355">
    <property type="term" value="P:regulation of DNA-templated transcription"/>
    <property type="evidence" value="ECO:0007669"/>
    <property type="project" value="InterPro"/>
</dbReference>
<dbReference type="PROSITE" id="PS51671">
    <property type="entry name" value="ACT"/>
    <property type="match status" value="1"/>
</dbReference>
<reference evidence="2" key="2">
    <citation type="submission" date="2022-10" db="EMBL/GenBank/DDBJ databases">
        <authorList>
            <person name="Trinh H.N."/>
        </authorList>
    </citation>
    <scope>NUCLEOTIDE SEQUENCE</scope>
    <source>
        <strain evidence="2">RN2-1</strain>
    </source>
</reference>
<dbReference type="Proteomes" id="UP001165679">
    <property type="component" value="Unassembled WGS sequence"/>
</dbReference>
<dbReference type="Pfam" id="PF01842">
    <property type="entry name" value="ACT"/>
    <property type="match status" value="1"/>
</dbReference>